<name>A0A382X5R8_9ZZZZ</name>
<accession>A0A382X5R8</accession>
<dbReference type="AlphaFoldDB" id="A0A382X5R8"/>
<reference evidence="1" key="1">
    <citation type="submission" date="2018-05" db="EMBL/GenBank/DDBJ databases">
        <authorList>
            <person name="Lanie J.A."/>
            <person name="Ng W.-L."/>
            <person name="Kazmierczak K.M."/>
            <person name="Andrzejewski T.M."/>
            <person name="Davidsen T.M."/>
            <person name="Wayne K.J."/>
            <person name="Tettelin H."/>
            <person name="Glass J.I."/>
            <person name="Rusch D."/>
            <person name="Podicherti R."/>
            <person name="Tsui H.-C.T."/>
            <person name="Winkler M.E."/>
        </authorList>
    </citation>
    <scope>NUCLEOTIDE SEQUENCE</scope>
</reference>
<gene>
    <name evidence="1" type="ORF">METZ01_LOCUS418819</name>
</gene>
<proteinExistence type="predicted"/>
<organism evidence="1">
    <name type="scientific">marine metagenome</name>
    <dbReference type="NCBI Taxonomy" id="408172"/>
    <lineage>
        <taxon>unclassified sequences</taxon>
        <taxon>metagenomes</taxon>
        <taxon>ecological metagenomes</taxon>
    </lineage>
</organism>
<dbReference type="EMBL" id="UINC01164886">
    <property type="protein sequence ID" value="SVD65965.1"/>
    <property type="molecule type" value="Genomic_DNA"/>
</dbReference>
<sequence>MILNRSSQYEITYVFYDLPTNSHL</sequence>
<protein>
    <submittedName>
        <fullName evidence="1">Uncharacterized protein</fullName>
    </submittedName>
</protein>
<evidence type="ECO:0000313" key="1">
    <source>
        <dbReference type="EMBL" id="SVD65965.1"/>
    </source>
</evidence>
<feature type="non-terminal residue" evidence="1">
    <location>
        <position position="24"/>
    </location>
</feature>